<feature type="transmembrane region" description="Helical" evidence="1">
    <location>
        <begin position="6"/>
        <end position="26"/>
    </location>
</feature>
<proteinExistence type="predicted"/>
<dbReference type="EMBL" id="LK996017">
    <property type="protein sequence ID" value="CDX04647.1"/>
    <property type="molecule type" value="Genomic_DNA"/>
</dbReference>
<reference evidence="2" key="1">
    <citation type="submission" date="2014-07" db="EMBL/GenBank/DDBJ databases">
        <authorList>
            <person name="Hornung V.Bastian."/>
        </authorList>
    </citation>
    <scope>NUCLEOTIDE SEQUENCE</scope>
    <source>
        <strain evidence="2">PCE-S</strain>
    </source>
</reference>
<feature type="transmembrane region" description="Helical" evidence="1">
    <location>
        <begin position="68"/>
        <end position="98"/>
    </location>
</feature>
<feature type="transmembrane region" description="Helical" evidence="1">
    <location>
        <begin position="38"/>
        <end position="56"/>
    </location>
</feature>
<organism evidence="2">
    <name type="scientific">Desulfitobacterium hafniense</name>
    <name type="common">Desulfitobacterium frappieri</name>
    <dbReference type="NCBI Taxonomy" id="49338"/>
    <lineage>
        <taxon>Bacteria</taxon>
        <taxon>Bacillati</taxon>
        <taxon>Bacillota</taxon>
        <taxon>Clostridia</taxon>
        <taxon>Eubacteriales</taxon>
        <taxon>Desulfitobacteriaceae</taxon>
        <taxon>Desulfitobacterium</taxon>
    </lineage>
</organism>
<gene>
    <name evidence="2" type="ORF">DPCES_4761</name>
</gene>
<dbReference type="PATRIC" id="fig|49338.4.peg.5121"/>
<dbReference type="Pfam" id="PF05437">
    <property type="entry name" value="AzlD"/>
    <property type="match status" value="1"/>
</dbReference>
<sequence>MKSYLLLITGMMVVTYLPRLLPLLMMIGRPLPPVLKRFLQYIPYTALSALIIRGIMQSAPDMRWATVVGILAAGICSWLKGSLVLSVLVAIMAAFVVLQL</sequence>
<dbReference type="AlphaFoldDB" id="A0A098B8D8"/>
<keyword evidence="1" id="KW-1133">Transmembrane helix</keyword>
<protein>
    <submittedName>
        <fullName evidence="2">Branched-chain amino acid transport protein (AzlD)</fullName>
    </submittedName>
</protein>
<evidence type="ECO:0000313" key="2">
    <source>
        <dbReference type="EMBL" id="CDX04647.1"/>
    </source>
</evidence>
<keyword evidence="1" id="KW-0812">Transmembrane</keyword>
<dbReference type="InterPro" id="IPR008407">
    <property type="entry name" value="Brnchd-chn_aa_trnsp_AzlD"/>
</dbReference>
<name>A0A098B8D8_DESHA</name>
<dbReference type="RefSeq" id="WP_018214133.1">
    <property type="nucleotide sequence ID" value="NZ_LK996017.1"/>
</dbReference>
<evidence type="ECO:0000256" key="1">
    <source>
        <dbReference type="SAM" id="Phobius"/>
    </source>
</evidence>
<keyword evidence="1" id="KW-0472">Membrane</keyword>
<accession>A0A098B8D8</accession>